<evidence type="ECO:0008006" key="3">
    <source>
        <dbReference type="Google" id="ProtNLM"/>
    </source>
</evidence>
<proteinExistence type="predicted"/>
<evidence type="ECO:0000313" key="1">
    <source>
        <dbReference type="EMBL" id="MBD1379090.1"/>
    </source>
</evidence>
<sequence>MIELKKRLMNNPHHIESILEEYDFHNVKVGTREIRCSIDEEGNATSIRIKLNENLTSNDFARDIYGDLFSLIMKCKKVELKEIIRTVKKELGISYIDFNKNKKIFGGFYDNIRKRNNSRIELKPYEEDVLNEYINKYNTLFLKDGINLLTQKKFKLGICHSTSRIVVPWYSYEGSLIGIEGRYMGNHEKDEVPKWFPLIAFPKSQALFGYYNNYEYLQSTEDIYVGESSKFVMQLDSWGIHKGVALGGKAIHNEQIKQLSWLNPKRIILCFDEGLEEELIINQVNKAKVLLKFFNMEVGYVSDKENKILSKGSKNSPTDVGLDKFKELIENYVVWG</sequence>
<gene>
    <name evidence="1" type="ORF">IC621_02500</name>
</gene>
<accession>A0A926NDE4</accession>
<evidence type="ECO:0000313" key="2">
    <source>
        <dbReference type="Proteomes" id="UP000626844"/>
    </source>
</evidence>
<name>A0A926NDE4_9BACI</name>
<dbReference type="Proteomes" id="UP000626844">
    <property type="component" value="Unassembled WGS sequence"/>
</dbReference>
<keyword evidence="2" id="KW-1185">Reference proteome</keyword>
<dbReference type="SUPFAM" id="SSF56731">
    <property type="entry name" value="DNA primase core"/>
    <property type="match status" value="1"/>
</dbReference>
<dbReference type="AlphaFoldDB" id="A0A926NDE4"/>
<dbReference type="RefSeq" id="WP_191155395.1">
    <property type="nucleotide sequence ID" value="NZ_JACXAI010000002.1"/>
</dbReference>
<comment type="caution">
    <text evidence="1">The sequence shown here is derived from an EMBL/GenBank/DDBJ whole genome shotgun (WGS) entry which is preliminary data.</text>
</comment>
<reference evidence="1" key="1">
    <citation type="submission" date="2020-09" db="EMBL/GenBank/DDBJ databases">
        <title>A novel bacterium of genus Bacillus, isolated from South China Sea.</title>
        <authorList>
            <person name="Huang H."/>
            <person name="Mo K."/>
            <person name="Hu Y."/>
        </authorList>
    </citation>
    <scope>NUCLEOTIDE SEQUENCE</scope>
    <source>
        <strain evidence="1">IB182487</strain>
    </source>
</reference>
<dbReference type="Gene3D" id="3.40.1360.10">
    <property type="match status" value="1"/>
</dbReference>
<organism evidence="1 2">
    <name type="scientific">Metabacillus arenae</name>
    <dbReference type="NCBI Taxonomy" id="2771434"/>
    <lineage>
        <taxon>Bacteria</taxon>
        <taxon>Bacillati</taxon>
        <taxon>Bacillota</taxon>
        <taxon>Bacilli</taxon>
        <taxon>Bacillales</taxon>
        <taxon>Bacillaceae</taxon>
        <taxon>Metabacillus</taxon>
    </lineage>
</organism>
<protein>
    <recommendedName>
        <fullName evidence="3">DNA primase</fullName>
    </recommendedName>
</protein>
<dbReference type="EMBL" id="JACXAI010000002">
    <property type="protein sequence ID" value="MBD1379090.1"/>
    <property type="molecule type" value="Genomic_DNA"/>
</dbReference>